<reference evidence="2 3" key="1">
    <citation type="submission" date="2024-03" db="EMBL/GenBank/DDBJ databases">
        <authorList>
            <person name="Cao K."/>
        </authorList>
    </citation>
    <scope>NUCLEOTIDE SEQUENCE [LARGE SCALE GENOMIC DNA]</scope>
    <source>
        <strain evidence="2 3">MCCC 1K00696</strain>
    </source>
</reference>
<keyword evidence="1" id="KW-0812">Transmembrane</keyword>
<keyword evidence="3" id="KW-1185">Reference proteome</keyword>
<sequence length="60" mass="6802">MNLFFYNNRKKIRAFSILLLLLGAILAFLNWGIEPEETIAGFLVGLGFGILLLSFNLKKE</sequence>
<proteinExistence type="predicted"/>
<evidence type="ECO:0000313" key="3">
    <source>
        <dbReference type="Proteomes" id="UP001491088"/>
    </source>
</evidence>
<evidence type="ECO:0008006" key="4">
    <source>
        <dbReference type="Google" id="ProtNLM"/>
    </source>
</evidence>
<keyword evidence="1" id="KW-1133">Transmembrane helix</keyword>
<name>A0ABZ2TNN7_9FLAO</name>
<accession>A0ABZ2TNN7</accession>
<evidence type="ECO:0000256" key="1">
    <source>
        <dbReference type="SAM" id="Phobius"/>
    </source>
</evidence>
<organism evidence="2 3">
    <name type="scientific">Polaribacter marinaquae</name>
    <dbReference type="NCBI Taxonomy" id="1642819"/>
    <lineage>
        <taxon>Bacteria</taxon>
        <taxon>Pseudomonadati</taxon>
        <taxon>Bacteroidota</taxon>
        <taxon>Flavobacteriia</taxon>
        <taxon>Flavobacteriales</taxon>
        <taxon>Flavobacteriaceae</taxon>
    </lineage>
</organism>
<protein>
    <recommendedName>
        <fullName evidence="4">Exosortase</fullName>
    </recommendedName>
</protein>
<feature type="transmembrane region" description="Helical" evidence="1">
    <location>
        <begin position="39"/>
        <end position="57"/>
    </location>
</feature>
<gene>
    <name evidence="2" type="ORF">WG950_09355</name>
</gene>
<dbReference type="RefSeq" id="WP_340931887.1">
    <property type="nucleotide sequence ID" value="NZ_CP150496.1"/>
</dbReference>
<dbReference type="EMBL" id="CP150496">
    <property type="protein sequence ID" value="WYW54733.1"/>
    <property type="molecule type" value="Genomic_DNA"/>
</dbReference>
<evidence type="ECO:0000313" key="2">
    <source>
        <dbReference type="EMBL" id="WYW54733.1"/>
    </source>
</evidence>
<feature type="transmembrane region" description="Helical" evidence="1">
    <location>
        <begin position="12"/>
        <end position="33"/>
    </location>
</feature>
<keyword evidence="1" id="KW-0472">Membrane</keyword>
<dbReference type="Proteomes" id="UP001491088">
    <property type="component" value="Chromosome"/>
</dbReference>